<keyword evidence="2" id="KW-1185">Reference proteome</keyword>
<dbReference type="GeneID" id="5430782"/>
<dbReference type="OrthoDB" id="3538303at2759"/>
<name>A0A384JYE1_BOTFB</name>
<gene>
    <name evidence="1" type="ORF">BCIN_12g01660</name>
</gene>
<reference evidence="1 2" key="1">
    <citation type="journal article" date="2011" name="PLoS Genet.">
        <title>Genomic analysis of the necrotrophic fungal pathogens Sclerotinia sclerotiorum and Botrytis cinerea.</title>
        <authorList>
            <person name="Amselem J."/>
            <person name="Cuomo C.A."/>
            <person name="van Kan J.A."/>
            <person name="Viaud M."/>
            <person name="Benito E.P."/>
            <person name="Couloux A."/>
            <person name="Coutinho P.M."/>
            <person name="de Vries R.P."/>
            <person name="Dyer P.S."/>
            <person name="Fillinger S."/>
            <person name="Fournier E."/>
            <person name="Gout L."/>
            <person name="Hahn M."/>
            <person name="Kohn L."/>
            <person name="Lapalu N."/>
            <person name="Plummer K.M."/>
            <person name="Pradier J.M."/>
            <person name="Quevillon E."/>
            <person name="Sharon A."/>
            <person name="Simon A."/>
            <person name="ten Have A."/>
            <person name="Tudzynski B."/>
            <person name="Tudzynski P."/>
            <person name="Wincker P."/>
            <person name="Andrew M."/>
            <person name="Anthouard V."/>
            <person name="Beever R.E."/>
            <person name="Beffa R."/>
            <person name="Benoit I."/>
            <person name="Bouzid O."/>
            <person name="Brault B."/>
            <person name="Chen Z."/>
            <person name="Choquer M."/>
            <person name="Collemare J."/>
            <person name="Cotton P."/>
            <person name="Danchin E.G."/>
            <person name="Da Silva C."/>
            <person name="Gautier A."/>
            <person name="Giraud C."/>
            <person name="Giraud T."/>
            <person name="Gonzalez C."/>
            <person name="Grossetete S."/>
            <person name="Guldener U."/>
            <person name="Henrissat B."/>
            <person name="Howlett B.J."/>
            <person name="Kodira C."/>
            <person name="Kretschmer M."/>
            <person name="Lappartient A."/>
            <person name="Leroch M."/>
            <person name="Levis C."/>
            <person name="Mauceli E."/>
            <person name="Neuveglise C."/>
            <person name="Oeser B."/>
            <person name="Pearson M."/>
            <person name="Poulain J."/>
            <person name="Poussereau N."/>
            <person name="Quesneville H."/>
            <person name="Rascle C."/>
            <person name="Schumacher J."/>
            <person name="Segurens B."/>
            <person name="Sexton A."/>
            <person name="Silva E."/>
            <person name="Sirven C."/>
            <person name="Soanes D.M."/>
            <person name="Talbot N.J."/>
            <person name="Templeton M."/>
            <person name="Yandava C."/>
            <person name="Yarden O."/>
            <person name="Zeng Q."/>
            <person name="Rollins J.A."/>
            <person name="Lebrun M.H."/>
            <person name="Dickman M."/>
        </authorList>
    </citation>
    <scope>NUCLEOTIDE SEQUENCE [LARGE SCALE GENOMIC DNA]</scope>
    <source>
        <strain evidence="1 2">B05.10</strain>
    </source>
</reference>
<dbReference type="Proteomes" id="UP000001798">
    <property type="component" value="Chromosome 12"/>
</dbReference>
<evidence type="ECO:0000313" key="1">
    <source>
        <dbReference type="EMBL" id="ATZ55583.1"/>
    </source>
</evidence>
<dbReference type="AlphaFoldDB" id="A0A384JYE1"/>
<dbReference type="VEuPathDB" id="FungiDB:Bcin12g01660"/>
<accession>A0A384JYE1</accession>
<protein>
    <submittedName>
        <fullName evidence="1">Uncharacterized protein</fullName>
    </submittedName>
</protein>
<reference evidence="1 2" key="3">
    <citation type="journal article" date="2017" name="Mol. Plant Pathol.">
        <title>A gapless genome sequence of the fungus Botrytis cinerea.</title>
        <authorList>
            <person name="Van Kan J.A."/>
            <person name="Stassen J.H."/>
            <person name="Mosbach A."/>
            <person name="Van Der Lee T.A."/>
            <person name="Faino L."/>
            <person name="Farmer A.D."/>
            <person name="Papasotiriou D.G."/>
            <person name="Zhou S."/>
            <person name="Seidl M.F."/>
            <person name="Cottam E."/>
            <person name="Edel D."/>
            <person name="Hahn M."/>
            <person name="Schwartz D.C."/>
            <person name="Dietrich R.A."/>
            <person name="Widdison S."/>
            <person name="Scalliet G."/>
        </authorList>
    </citation>
    <scope>NUCLEOTIDE SEQUENCE [LARGE SCALE GENOMIC DNA]</scope>
    <source>
        <strain evidence="1 2">B05.10</strain>
    </source>
</reference>
<evidence type="ECO:0000313" key="2">
    <source>
        <dbReference type="Proteomes" id="UP000001798"/>
    </source>
</evidence>
<organism evidence="1 2">
    <name type="scientific">Botryotinia fuckeliana (strain B05.10)</name>
    <name type="common">Noble rot fungus</name>
    <name type="synonym">Botrytis cinerea</name>
    <dbReference type="NCBI Taxonomy" id="332648"/>
    <lineage>
        <taxon>Eukaryota</taxon>
        <taxon>Fungi</taxon>
        <taxon>Dikarya</taxon>
        <taxon>Ascomycota</taxon>
        <taxon>Pezizomycotina</taxon>
        <taxon>Leotiomycetes</taxon>
        <taxon>Helotiales</taxon>
        <taxon>Sclerotiniaceae</taxon>
        <taxon>Botrytis</taxon>
    </lineage>
</organism>
<dbReference type="RefSeq" id="XP_024552067.1">
    <property type="nucleotide sequence ID" value="XM_024696261.1"/>
</dbReference>
<dbReference type="KEGG" id="bfu:BCIN_12g01660"/>
<proteinExistence type="predicted"/>
<dbReference type="EMBL" id="CP009816">
    <property type="protein sequence ID" value="ATZ55583.1"/>
    <property type="molecule type" value="Genomic_DNA"/>
</dbReference>
<reference evidence="1 2" key="2">
    <citation type="journal article" date="2012" name="Eukaryot. Cell">
        <title>Genome update of Botrytis cinerea strains B05.10 and T4.</title>
        <authorList>
            <person name="Staats M."/>
            <person name="van Kan J.A."/>
        </authorList>
    </citation>
    <scope>NUCLEOTIDE SEQUENCE [LARGE SCALE GENOMIC DNA]</scope>
    <source>
        <strain evidence="1 2">B05.10</strain>
    </source>
</reference>
<sequence>MEDVLEAFEDLAMATRTTDQTPQESCNAIHKIYQLKRQTPKLTYVLKFLEDKKVQDSLKWGAVTIGGVVRGCCSLSPCGCPCCYSRGQCGYWKYCGGSWKYCCRERCCCWRCHCCSHFRIDHRRCGSRLIWNCWSDNRWEHHRYYNFIRGESRI</sequence>